<organism evidence="2 3">
    <name type="scientific">Candidatus Bacteroides intestinipullorum</name>
    <dbReference type="NCBI Taxonomy" id="2838471"/>
    <lineage>
        <taxon>Bacteria</taxon>
        <taxon>Pseudomonadati</taxon>
        <taxon>Bacteroidota</taxon>
        <taxon>Bacteroidia</taxon>
        <taxon>Bacteroidales</taxon>
        <taxon>Bacteroidaceae</taxon>
        <taxon>Bacteroides</taxon>
    </lineage>
</organism>
<dbReference type="Proteomes" id="UP000824236">
    <property type="component" value="Unassembled WGS sequence"/>
</dbReference>
<name>A0A9E2NPV8_9BACE</name>
<proteinExistence type="predicted"/>
<gene>
    <name evidence="2" type="ORF">H9791_11520</name>
</gene>
<feature type="signal peptide" evidence="1">
    <location>
        <begin position="1"/>
        <end position="17"/>
    </location>
</feature>
<evidence type="ECO:0000313" key="2">
    <source>
        <dbReference type="EMBL" id="MBU3815102.1"/>
    </source>
</evidence>
<protein>
    <submittedName>
        <fullName evidence="2">Uncharacterized protein</fullName>
    </submittedName>
</protein>
<reference evidence="2" key="1">
    <citation type="journal article" date="2021" name="PeerJ">
        <title>Extensive microbial diversity within the chicken gut microbiome revealed by metagenomics and culture.</title>
        <authorList>
            <person name="Gilroy R."/>
            <person name="Ravi A."/>
            <person name="Getino M."/>
            <person name="Pursley I."/>
            <person name="Horton D.L."/>
            <person name="Alikhan N.F."/>
            <person name="Baker D."/>
            <person name="Gharbi K."/>
            <person name="Hall N."/>
            <person name="Watson M."/>
            <person name="Adriaenssens E.M."/>
            <person name="Foster-Nyarko E."/>
            <person name="Jarju S."/>
            <person name="Secka A."/>
            <person name="Antonio M."/>
            <person name="Oren A."/>
            <person name="Chaudhuri R.R."/>
            <person name="La Ragione R."/>
            <person name="Hildebrand F."/>
            <person name="Pallen M.J."/>
        </authorList>
    </citation>
    <scope>NUCLEOTIDE SEQUENCE</scope>
    <source>
        <strain evidence="2">B3-3758</strain>
    </source>
</reference>
<sequence length="165" mass="18368">MLALVAAVFALSVTASAQNSTGRISVGVGLLYENGVDATVAYEWETKYHNAWEFFANGYLKWDECATCKHICPESFWNNYLSYGFGAAYKPCVTRGRNHHGNLRIGASAGSDTERFLGGIHLGYEHNYALRSGWTLYWQVKSDLMIKGEDLLRTGIVLGFKIPCK</sequence>
<keyword evidence="1" id="KW-0732">Signal</keyword>
<reference evidence="2" key="2">
    <citation type="submission" date="2021-04" db="EMBL/GenBank/DDBJ databases">
        <authorList>
            <person name="Gilroy R."/>
        </authorList>
    </citation>
    <scope>NUCLEOTIDE SEQUENCE</scope>
    <source>
        <strain evidence="2">B3-3758</strain>
    </source>
</reference>
<dbReference type="AlphaFoldDB" id="A0A9E2NPV8"/>
<accession>A0A9E2NPV8</accession>
<comment type="caution">
    <text evidence="2">The sequence shown here is derived from an EMBL/GenBank/DDBJ whole genome shotgun (WGS) entry which is preliminary data.</text>
</comment>
<evidence type="ECO:0000256" key="1">
    <source>
        <dbReference type="SAM" id="SignalP"/>
    </source>
</evidence>
<dbReference type="EMBL" id="JAHLFO010000157">
    <property type="protein sequence ID" value="MBU3815102.1"/>
    <property type="molecule type" value="Genomic_DNA"/>
</dbReference>
<feature type="chain" id="PRO_5039044300" evidence="1">
    <location>
        <begin position="18"/>
        <end position="165"/>
    </location>
</feature>
<evidence type="ECO:0000313" key="3">
    <source>
        <dbReference type="Proteomes" id="UP000824236"/>
    </source>
</evidence>